<dbReference type="EMBL" id="AP023356">
    <property type="protein sequence ID" value="BCJ45310.1"/>
    <property type="molecule type" value="Genomic_DNA"/>
</dbReference>
<organism evidence="1 2">
    <name type="scientific">Actinoplanes ianthinogenes</name>
    <dbReference type="NCBI Taxonomy" id="122358"/>
    <lineage>
        <taxon>Bacteria</taxon>
        <taxon>Bacillati</taxon>
        <taxon>Actinomycetota</taxon>
        <taxon>Actinomycetes</taxon>
        <taxon>Micromonosporales</taxon>
        <taxon>Micromonosporaceae</taxon>
        <taxon>Actinoplanes</taxon>
    </lineage>
</organism>
<protein>
    <submittedName>
        <fullName evidence="1">Uncharacterized protein</fullName>
    </submittedName>
</protein>
<dbReference type="Proteomes" id="UP000676967">
    <property type="component" value="Chromosome"/>
</dbReference>
<gene>
    <name evidence="1" type="ORF">Aiant_59670</name>
</gene>
<evidence type="ECO:0000313" key="1">
    <source>
        <dbReference type="EMBL" id="BCJ45310.1"/>
    </source>
</evidence>
<accession>A0ABM7M1C9</accession>
<sequence>MPIQAGEIAVASEVAEALDGWISYSPLLYSAMATTPVSIARTVTAARYVERGGLVIVQANIVANAASSGGVGVQLPIAAVTGIGMLGSGVITGSGAPATQSGCAFLSGTDKVTISLPSTAFLDVASGQRVQISLAYQS</sequence>
<name>A0ABM7M1C9_9ACTN</name>
<proteinExistence type="predicted"/>
<evidence type="ECO:0000313" key="2">
    <source>
        <dbReference type="Proteomes" id="UP000676967"/>
    </source>
</evidence>
<reference evidence="1 2" key="1">
    <citation type="submission" date="2020-08" db="EMBL/GenBank/DDBJ databases">
        <title>Whole genome shotgun sequence of Actinoplanes ianthinogenes NBRC 13996.</title>
        <authorList>
            <person name="Komaki H."/>
            <person name="Tamura T."/>
        </authorList>
    </citation>
    <scope>NUCLEOTIDE SEQUENCE [LARGE SCALE GENOMIC DNA]</scope>
    <source>
        <strain evidence="1 2">NBRC 13996</strain>
    </source>
</reference>
<keyword evidence="2" id="KW-1185">Reference proteome</keyword>
<dbReference type="RefSeq" id="WP_189336307.1">
    <property type="nucleotide sequence ID" value="NZ_AP023356.1"/>
</dbReference>